<dbReference type="eggNOG" id="KOG0078">
    <property type="taxonomic scope" value="Eukaryota"/>
</dbReference>
<dbReference type="InterPro" id="IPR001806">
    <property type="entry name" value="Small_GTPase"/>
</dbReference>
<dbReference type="PROSITE" id="PS51419">
    <property type="entry name" value="RAB"/>
    <property type="match status" value="1"/>
</dbReference>
<dbReference type="GO" id="GO:0005525">
    <property type="term" value="F:GTP binding"/>
    <property type="evidence" value="ECO:0007669"/>
    <property type="project" value="InterPro"/>
</dbReference>
<dbReference type="Proteomes" id="UP000002630">
    <property type="component" value="Linkage Group LG03"/>
</dbReference>
<dbReference type="PANTHER" id="PTHR47978">
    <property type="match status" value="1"/>
</dbReference>
<dbReference type="FunFam" id="3.40.50.300:FF:001508">
    <property type="entry name" value="Small GTP-binding protein Rab28, putative"/>
    <property type="match status" value="1"/>
</dbReference>
<dbReference type="STRING" id="2880.D8LE19"/>
<dbReference type="SMART" id="SM00176">
    <property type="entry name" value="RAN"/>
    <property type="match status" value="1"/>
</dbReference>
<dbReference type="OrthoDB" id="10254700at2759"/>
<dbReference type="NCBIfam" id="TIGR00231">
    <property type="entry name" value="small_GTP"/>
    <property type="match status" value="1"/>
</dbReference>
<evidence type="ECO:0000313" key="3">
    <source>
        <dbReference type="EMBL" id="CBN78536.1"/>
    </source>
</evidence>
<evidence type="ECO:0000313" key="4">
    <source>
        <dbReference type="Proteomes" id="UP000002630"/>
    </source>
</evidence>
<name>D8LE19_ECTSI</name>
<gene>
    <name evidence="3" type="primary">Rab28</name>
    <name evidence="3" type="ORF">Esi_0129_0032</name>
</gene>
<feature type="region of interest" description="Disordered" evidence="2">
    <location>
        <begin position="1"/>
        <end position="23"/>
    </location>
</feature>
<dbReference type="InParanoid" id="D8LE19"/>
<dbReference type="SMART" id="SM00173">
    <property type="entry name" value="RAS"/>
    <property type="match status" value="1"/>
</dbReference>
<dbReference type="EMBL" id="FN647931">
    <property type="protein sequence ID" value="CBN78536.1"/>
    <property type="molecule type" value="Genomic_DNA"/>
</dbReference>
<keyword evidence="1" id="KW-0547">Nucleotide-binding</keyword>
<dbReference type="Gene3D" id="3.40.50.300">
    <property type="entry name" value="P-loop containing nucleotide triphosphate hydrolases"/>
    <property type="match status" value="1"/>
</dbReference>
<organism evidence="3 4">
    <name type="scientific">Ectocarpus siliculosus</name>
    <name type="common">Brown alga</name>
    <name type="synonym">Conferva siliculosa</name>
    <dbReference type="NCBI Taxonomy" id="2880"/>
    <lineage>
        <taxon>Eukaryota</taxon>
        <taxon>Sar</taxon>
        <taxon>Stramenopiles</taxon>
        <taxon>Ochrophyta</taxon>
        <taxon>PX clade</taxon>
        <taxon>Phaeophyceae</taxon>
        <taxon>Ectocarpales</taxon>
        <taxon>Ectocarpaceae</taxon>
        <taxon>Ectocarpus</taxon>
    </lineage>
</organism>
<dbReference type="PROSITE" id="PS51421">
    <property type="entry name" value="RAS"/>
    <property type="match status" value="1"/>
</dbReference>
<dbReference type="SUPFAM" id="SSF52540">
    <property type="entry name" value="P-loop containing nucleoside triphosphate hydrolases"/>
    <property type="match status" value="1"/>
</dbReference>
<dbReference type="PRINTS" id="PR00449">
    <property type="entry name" value="RASTRNSFRMNG"/>
</dbReference>
<accession>D8LE19</accession>
<evidence type="ECO:0000256" key="2">
    <source>
        <dbReference type="SAM" id="MobiDB-lite"/>
    </source>
</evidence>
<dbReference type="GO" id="GO:0003924">
    <property type="term" value="F:GTPase activity"/>
    <property type="evidence" value="ECO:0007669"/>
    <property type="project" value="InterPro"/>
</dbReference>
<dbReference type="Pfam" id="PF00071">
    <property type="entry name" value="Ras"/>
    <property type="match status" value="1"/>
</dbReference>
<evidence type="ECO:0000256" key="1">
    <source>
        <dbReference type="ARBA" id="ARBA00022741"/>
    </source>
</evidence>
<sequence>MGDEQEDGRIQEDAKEDSEAEVEPERLQYKVILLGDGTVGKTSIATRFAQGDFSQMYKQTIGLDFFVKRILLPGDVQVTMQIWDIGGQSIGSKMMSKYIFGAHAVIMCYDITNYDSFQDLDDWYRLVVKTFEKGVMPYVAMVGNKCDLSHMRAVRTTSAHQFADDNNMYTFFMSAKSGDQVDACFHRIAGHLSGIALSRPQLDAAGGVLSASIVNYRRHDEEVHGGELPDYTSRRPKTCTLS</sequence>
<proteinExistence type="predicted"/>
<protein>
    <submittedName>
        <fullName evidence="3">Rab28, Ras superfamily GTPase</fullName>
    </submittedName>
</protein>
<dbReference type="SMART" id="SM00175">
    <property type="entry name" value="RAB"/>
    <property type="match status" value="1"/>
</dbReference>
<dbReference type="AlphaFoldDB" id="D8LE19"/>
<dbReference type="EMBL" id="FN649728">
    <property type="protein sequence ID" value="CBN78536.1"/>
    <property type="molecule type" value="Genomic_DNA"/>
</dbReference>
<dbReference type="SMART" id="SM00174">
    <property type="entry name" value="RHO"/>
    <property type="match status" value="1"/>
</dbReference>
<dbReference type="InterPro" id="IPR027417">
    <property type="entry name" value="P-loop_NTPase"/>
</dbReference>
<dbReference type="OMA" id="YKNVNLH"/>
<keyword evidence="4" id="KW-1185">Reference proteome</keyword>
<reference evidence="3 4" key="1">
    <citation type="journal article" date="2010" name="Nature">
        <title>The Ectocarpus genome and the independent evolution of multicellularity in brown algae.</title>
        <authorList>
            <person name="Cock J.M."/>
            <person name="Sterck L."/>
            <person name="Rouze P."/>
            <person name="Scornet D."/>
            <person name="Allen A.E."/>
            <person name="Amoutzias G."/>
            <person name="Anthouard V."/>
            <person name="Artiguenave F."/>
            <person name="Aury J.M."/>
            <person name="Badger J.H."/>
            <person name="Beszteri B."/>
            <person name="Billiau K."/>
            <person name="Bonnet E."/>
            <person name="Bothwell J.H."/>
            <person name="Bowler C."/>
            <person name="Boyen C."/>
            <person name="Brownlee C."/>
            <person name="Carrano C.J."/>
            <person name="Charrier B."/>
            <person name="Cho G.Y."/>
            <person name="Coelho S.M."/>
            <person name="Collen J."/>
            <person name="Corre E."/>
            <person name="Da Silva C."/>
            <person name="Delage L."/>
            <person name="Delaroque N."/>
            <person name="Dittami S.M."/>
            <person name="Doulbeau S."/>
            <person name="Elias M."/>
            <person name="Farnham G."/>
            <person name="Gachon C.M."/>
            <person name="Gschloessl B."/>
            <person name="Heesch S."/>
            <person name="Jabbari K."/>
            <person name="Jubin C."/>
            <person name="Kawai H."/>
            <person name="Kimura K."/>
            <person name="Kloareg B."/>
            <person name="Kupper F.C."/>
            <person name="Lang D."/>
            <person name="Le Bail A."/>
            <person name="Leblanc C."/>
            <person name="Lerouge P."/>
            <person name="Lohr M."/>
            <person name="Lopez P.J."/>
            <person name="Martens C."/>
            <person name="Maumus F."/>
            <person name="Michel G."/>
            <person name="Miranda-Saavedra D."/>
            <person name="Morales J."/>
            <person name="Moreau H."/>
            <person name="Motomura T."/>
            <person name="Nagasato C."/>
            <person name="Napoli C.A."/>
            <person name="Nelson D.R."/>
            <person name="Nyvall-Collen P."/>
            <person name="Peters A.F."/>
            <person name="Pommier C."/>
            <person name="Potin P."/>
            <person name="Poulain J."/>
            <person name="Quesneville H."/>
            <person name="Read B."/>
            <person name="Rensing S.A."/>
            <person name="Ritter A."/>
            <person name="Rousvoal S."/>
            <person name="Samanta M."/>
            <person name="Samson G."/>
            <person name="Schroeder D.C."/>
            <person name="Segurens B."/>
            <person name="Strittmatter M."/>
            <person name="Tonon T."/>
            <person name="Tregear J.W."/>
            <person name="Valentin K."/>
            <person name="von Dassow P."/>
            <person name="Yamagishi T."/>
            <person name="Van de Peer Y."/>
            <person name="Wincker P."/>
        </authorList>
    </citation>
    <scope>NUCLEOTIDE SEQUENCE [LARGE SCALE GENOMIC DNA]</scope>
    <source>
        <strain evidence="4">Ec32 / CCAP1310/4</strain>
    </source>
</reference>
<dbReference type="InterPro" id="IPR005225">
    <property type="entry name" value="Small_GTP-bd"/>
</dbReference>